<keyword evidence="2" id="KW-1185">Reference proteome</keyword>
<dbReference type="SUPFAM" id="SSF69349">
    <property type="entry name" value="Phage fibre proteins"/>
    <property type="match status" value="1"/>
</dbReference>
<proteinExistence type="predicted"/>
<gene>
    <name evidence="1" type="ORF">QO012_001432</name>
</gene>
<reference evidence="1 2" key="1">
    <citation type="submission" date="2023-07" db="EMBL/GenBank/DDBJ databases">
        <title>Genomic Encyclopedia of Type Strains, Phase IV (KMG-IV): sequencing the most valuable type-strain genomes for metagenomic binning, comparative biology and taxonomic classification.</title>
        <authorList>
            <person name="Goeker M."/>
        </authorList>
    </citation>
    <scope>NUCLEOTIDE SEQUENCE [LARGE SCALE GENOMIC DNA]</scope>
    <source>
        <strain evidence="1 2">DSM 19013</strain>
    </source>
</reference>
<sequence length="378" mass="42213">MTRQYEEETGRAGDPFLRMLQPEEPNAPFTESSYFRLGSYVSFNGEEDCLVTHLHTTRSRTSKDLAVPGSGLATTVDLLGPAYAASFNSRTAGTATNDAIPSSPIASSNDGILLYTDRDLNENVRGAVLQKYGQGQVTEVIDCDVSYKVKNGKYDLFVNNGINIVAGQPDNPANINITAQGHYTEKALGDRFTTIFGVSHSEFIGESTTFYMGDRSITFIGHETQLKMSTSHYVIIGEDDYFRLGGRFQFTLSSDRTYIFGKQFTQVVGTKTDIVVGMEIKFNVNDTWKMVFDRDDSFKNRDYKIIYKQDIVVCPGTSLSVKNDVITFCNYMVTNERASVENSEYKQKKADIETVINKNFSQSTDATKMEQAAIHLFL</sequence>
<dbReference type="EMBL" id="JAUSVP010000003">
    <property type="protein sequence ID" value="MDQ0446941.1"/>
    <property type="molecule type" value="Genomic_DNA"/>
</dbReference>
<evidence type="ECO:0000313" key="1">
    <source>
        <dbReference type="EMBL" id="MDQ0446941.1"/>
    </source>
</evidence>
<protein>
    <submittedName>
        <fullName evidence="1">Uncharacterized protein</fullName>
    </submittedName>
</protein>
<accession>A0ABU0HXA9</accession>
<dbReference type="Proteomes" id="UP001231124">
    <property type="component" value="Unassembled WGS sequence"/>
</dbReference>
<organism evidence="1 2">
    <name type="scientific">Methylobacterium aerolatum</name>
    <dbReference type="NCBI Taxonomy" id="418708"/>
    <lineage>
        <taxon>Bacteria</taxon>
        <taxon>Pseudomonadati</taxon>
        <taxon>Pseudomonadota</taxon>
        <taxon>Alphaproteobacteria</taxon>
        <taxon>Hyphomicrobiales</taxon>
        <taxon>Methylobacteriaceae</taxon>
        <taxon>Methylobacterium</taxon>
    </lineage>
</organism>
<dbReference type="RefSeq" id="WP_238203546.1">
    <property type="nucleotide sequence ID" value="NZ_BPQE01000014.1"/>
</dbReference>
<name>A0ABU0HXA9_9HYPH</name>
<comment type="caution">
    <text evidence="1">The sequence shown here is derived from an EMBL/GenBank/DDBJ whole genome shotgun (WGS) entry which is preliminary data.</text>
</comment>
<evidence type="ECO:0000313" key="2">
    <source>
        <dbReference type="Proteomes" id="UP001231124"/>
    </source>
</evidence>